<dbReference type="STRING" id="1423773.FD30_GL002033"/>
<dbReference type="OrthoDB" id="2276332at2"/>
<organism evidence="2 3">
    <name type="scientific">Levilactobacillus namurensis DSM 19117</name>
    <dbReference type="NCBI Taxonomy" id="1423773"/>
    <lineage>
        <taxon>Bacteria</taxon>
        <taxon>Bacillati</taxon>
        <taxon>Bacillota</taxon>
        <taxon>Bacilli</taxon>
        <taxon>Lactobacillales</taxon>
        <taxon>Lactobacillaceae</taxon>
        <taxon>Levilactobacillus</taxon>
    </lineage>
</organism>
<dbReference type="SUPFAM" id="SSF75011">
    <property type="entry name" value="3-carboxy-cis,cis-mucoante lactonizing enzyme"/>
    <property type="match status" value="1"/>
</dbReference>
<evidence type="ECO:0008006" key="4">
    <source>
        <dbReference type="Google" id="ProtNLM"/>
    </source>
</evidence>
<dbReference type="EMBL" id="AZDT01000042">
    <property type="protein sequence ID" value="KRK74862.1"/>
    <property type="molecule type" value="Genomic_DNA"/>
</dbReference>
<dbReference type="AlphaFoldDB" id="A0A0R1JUG0"/>
<dbReference type="GeneID" id="84783514"/>
<evidence type="ECO:0000256" key="1">
    <source>
        <dbReference type="SAM" id="Phobius"/>
    </source>
</evidence>
<accession>A0A0R1JUG0</accession>
<name>A0A0R1JUG0_9LACO</name>
<evidence type="ECO:0000313" key="2">
    <source>
        <dbReference type="EMBL" id="KRK74862.1"/>
    </source>
</evidence>
<reference evidence="2 3" key="1">
    <citation type="journal article" date="2015" name="Genome Announc.">
        <title>Expanding the biotechnology potential of lactobacilli through comparative genomics of 213 strains and associated genera.</title>
        <authorList>
            <person name="Sun Z."/>
            <person name="Harris H.M."/>
            <person name="McCann A."/>
            <person name="Guo C."/>
            <person name="Argimon S."/>
            <person name="Zhang W."/>
            <person name="Yang X."/>
            <person name="Jeffery I.B."/>
            <person name="Cooney J.C."/>
            <person name="Kagawa T.F."/>
            <person name="Liu W."/>
            <person name="Song Y."/>
            <person name="Salvetti E."/>
            <person name="Wrobel A."/>
            <person name="Rasinkangas P."/>
            <person name="Parkhill J."/>
            <person name="Rea M.C."/>
            <person name="O'Sullivan O."/>
            <person name="Ritari J."/>
            <person name="Douillard F.P."/>
            <person name="Paul Ross R."/>
            <person name="Yang R."/>
            <person name="Briner A.E."/>
            <person name="Felis G.E."/>
            <person name="de Vos W.M."/>
            <person name="Barrangou R."/>
            <person name="Klaenhammer T.R."/>
            <person name="Caufield P.W."/>
            <person name="Cui Y."/>
            <person name="Zhang H."/>
            <person name="O'Toole P.W."/>
        </authorList>
    </citation>
    <scope>NUCLEOTIDE SEQUENCE [LARGE SCALE GENOMIC DNA]</scope>
    <source>
        <strain evidence="2 3">DSM 19117</strain>
    </source>
</reference>
<gene>
    <name evidence="2" type="ORF">FD30_GL002033</name>
</gene>
<dbReference type="RefSeq" id="WP_056944354.1">
    <property type="nucleotide sequence ID" value="NZ_AZDT01000042.1"/>
</dbReference>
<dbReference type="Proteomes" id="UP000051162">
    <property type="component" value="Unassembled WGS sequence"/>
</dbReference>
<keyword evidence="1" id="KW-0472">Membrane</keyword>
<keyword evidence="1" id="KW-1133">Transmembrane helix</keyword>
<evidence type="ECO:0000313" key="3">
    <source>
        <dbReference type="Proteomes" id="UP000051162"/>
    </source>
</evidence>
<comment type="caution">
    <text evidence="2">The sequence shown here is derived from an EMBL/GenBank/DDBJ whole genome shotgun (WGS) entry which is preliminary data.</text>
</comment>
<proteinExistence type="predicted"/>
<keyword evidence="3" id="KW-1185">Reference proteome</keyword>
<dbReference type="PATRIC" id="fig|1423773.3.peg.2087"/>
<sequence length="371" mass="41360">MTDKQWRELGELALTVGMVTGIGALPGYAMPVVHQASGALVATALKQNRDLNDDQVHFTPVPAQYAAAENPHGINTIASNRGQAVTFQTLYQLPLPGPRGEAWGDPQSMVTVGQYIYIVYCPTTWQNRGRIVRFDRQRLDQLNVTPRQLQRVYTAKAAQSAREKAIRSAIKIGPAFTTGHGQSLAYNWQDGQFYMWCDRESAPRVPINQEGVLQRISPQTLRPVKQIHFRLRAGHFAVPGGHVLTFDRQGRAYFWTRPSASRVYIYQGTIGQDAVHFRLTRQVLTHGPGTRVQSMAYNPQNDRLYLVSDDSIASLPVAGLAGNGHLTPADVQWTGFASKREFEALNFTADGRAYLMSNHDPEILQSTNTTW</sequence>
<keyword evidence="1" id="KW-0812">Transmembrane</keyword>
<feature type="transmembrane region" description="Helical" evidence="1">
    <location>
        <begin position="12"/>
        <end position="30"/>
    </location>
</feature>
<protein>
    <recommendedName>
        <fullName evidence="4">Extracellular protein</fullName>
    </recommendedName>
</protein>